<dbReference type="InterPro" id="IPR025997">
    <property type="entry name" value="SBP_2_dom"/>
</dbReference>
<dbReference type="Gene3D" id="3.40.50.2300">
    <property type="match status" value="2"/>
</dbReference>
<dbReference type="PANTHER" id="PTHR30036:SF7">
    <property type="entry name" value="ABC TRANSPORTER PERIPLASMIC-BINDING PROTEIN YPHF"/>
    <property type="match status" value="1"/>
</dbReference>
<sequence>MRRLQTGAALIAVAVTLAACSATGGKPRENSAGMSAGKADTPRFTVAMVTHGPPGDTFWDLIRKGAETAAMKDNIDLKYSAELQGPDQANLVQNAVDSKVDALAVTLARPDALKVAVQRAVSACIPVVALNAGITAWKEAGAKAYFGQDEEISGEAAGKRLAADGAKKVICVIQDQGNVSLESRCAGVRSGLGGAVETLNVNGTDMPSVQSTITAKLQQDPSVDYIVTLGAPIALTAVESAANAGSKAKIATFDTNAALVDAIKTDKVQWAVDQQPFLQGYLAIDTLWLYLNNGNIVGGGQPTLTGPAFIDKTNVDAIADYARNGTR</sequence>
<dbReference type="InterPro" id="IPR050555">
    <property type="entry name" value="Bact_Solute-Bind_Prot2"/>
</dbReference>
<dbReference type="InterPro" id="IPR028082">
    <property type="entry name" value="Peripla_BP_I"/>
</dbReference>
<feature type="signal peptide" evidence="3">
    <location>
        <begin position="1"/>
        <end position="21"/>
    </location>
</feature>
<proteinExistence type="inferred from homology"/>
<name>A0A1G4WYE9_9MYCO</name>
<accession>A0A1G4WYE9</accession>
<evidence type="ECO:0000256" key="3">
    <source>
        <dbReference type="SAM" id="SignalP"/>
    </source>
</evidence>
<keyword evidence="5" id="KW-0762">Sugar transport</keyword>
<dbReference type="PANTHER" id="PTHR30036">
    <property type="entry name" value="D-XYLOSE-BINDING PERIPLASMIC PROTEIN"/>
    <property type="match status" value="1"/>
</dbReference>
<dbReference type="Proteomes" id="UP000199707">
    <property type="component" value="Unassembled WGS sequence"/>
</dbReference>
<organism evidence="5 6">
    <name type="scientific">Mycolicibacterium fluoranthenivorans</name>
    <dbReference type="NCBI Taxonomy" id="258505"/>
    <lineage>
        <taxon>Bacteria</taxon>
        <taxon>Bacillati</taxon>
        <taxon>Actinomycetota</taxon>
        <taxon>Actinomycetes</taxon>
        <taxon>Mycobacteriales</taxon>
        <taxon>Mycobacteriaceae</taxon>
        <taxon>Mycolicibacterium</taxon>
    </lineage>
</organism>
<comment type="subcellular location">
    <subcellularLocation>
        <location evidence="1">Cell envelope</location>
    </subcellularLocation>
</comment>
<dbReference type="Pfam" id="PF13407">
    <property type="entry name" value="Peripla_BP_4"/>
    <property type="match status" value="1"/>
</dbReference>
<evidence type="ECO:0000259" key="4">
    <source>
        <dbReference type="Pfam" id="PF13407"/>
    </source>
</evidence>
<evidence type="ECO:0000256" key="1">
    <source>
        <dbReference type="ARBA" id="ARBA00004196"/>
    </source>
</evidence>
<dbReference type="GO" id="GO:0030246">
    <property type="term" value="F:carbohydrate binding"/>
    <property type="evidence" value="ECO:0007669"/>
    <property type="project" value="TreeGrafter"/>
</dbReference>
<keyword evidence="3" id="KW-0732">Signal</keyword>
<evidence type="ECO:0000256" key="2">
    <source>
        <dbReference type="ARBA" id="ARBA00007639"/>
    </source>
</evidence>
<dbReference type="SUPFAM" id="SSF53822">
    <property type="entry name" value="Periplasmic binding protein-like I"/>
    <property type="match status" value="1"/>
</dbReference>
<evidence type="ECO:0000313" key="5">
    <source>
        <dbReference type="EMBL" id="SCX32342.1"/>
    </source>
</evidence>
<dbReference type="AlphaFoldDB" id="A0A1G4WYE9"/>
<dbReference type="STRING" id="1502745.SAMN02799620_05551"/>
<comment type="similarity">
    <text evidence="2">Belongs to the bacterial solute-binding protein 2 family.</text>
</comment>
<feature type="domain" description="Periplasmic binding protein" evidence="4">
    <location>
        <begin position="54"/>
        <end position="293"/>
    </location>
</feature>
<keyword evidence="5" id="KW-0813">Transport</keyword>
<protein>
    <submittedName>
        <fullName evidence="5">Simple sugar transport system substrate-binding protein</fullName>
    </submittedName>
</protein>
<dbReference type="GO" id="GO:0030288">
    <property type="term" value="C:outer membrane-bounded periplasmic space"/>
    <property type="evidence" value="ECO:0007669"/>
    <property type="project" value="TreeGrafter"/>
</dbReference>
<dbReference type="EMBL" id="FMUB01000015">
    <property type="protein sequence ID" value="SCX32342.1"/>
    <property type="molecule type" value="Genomic_DNA"/>
</dbReference>
<reference evidence="6" key="1">
    <citation type="submission" date="2016-10" db="EMBL/GenBank/DDBJ databases">
        <authorList>
            <person name="Varghese N."/>
            <person name="Submissions S."/>
        </authorList>
    </citation>
    <scope>NUCLEOTIDE SEQUENCE [LARGE SCALE GENOMIC DNA]</scope>
    <source>
        <strain evidence="6">UNC267MFSha1.1M11</strain>
    </source>
</reference>
<feature type="chain" id="PRO_5011677515" evidence="3">
    <location>
        <begin position="22"/>
        <end position="327"/>
    </location>
</feature>
<evidence type="ECO:0000313" key="6">
    <source>
        <dbReference type="Proteomes" id="UP000199707"/>
    </source>
</evidence>
<dbReference type="PROSITE" id="PS51257">
    <property type="entry name" value="PROKAR_LIPOPROTEIN"/>
    <property type="match status" value="1"/>
</dbReference>
<gene>
    <name evidence="5" type="ORF">SAMN02799620_05551</name>
</gene>